<evidence type="ECO:0000313" key="1">
    <source>
        <dbReference type="EMBL" id="SEV84034.1"/>
    </source>
</evidence>
<gene>
    <name evidence="1" type="ORF">SAMN05192557_0392</name>
</gene>
<sequence length="103" mass="12163">MIKRILVVFILSFIAITLSYKDINADEMNSNHQIYFSTTIEVPIEDGYGYIPDRIWVTRGEYSGYIFRLYYEITRDYTYLATYGGTLYRNVAPLRHETVIINE</sequence>
<dbReference type="AlphaFoldDB" id="A0A662Z0Y6"/>
<protein>
    <submittedName>
        <fullName evidence="1">Uncharacterized protein</fullName>
    </submittedName>
</protein>
<accession>A0A662Z0Y6</accession>
<reference evidence="1 2" key="1">
    <citation type="submission" date="2016-10" db="EMBL/GenBank/DDBJ databases">
        <authorList>
            <person name="Varghese N."/>
            <person name="Submissions S."/>
        </authorList>
    </citation>
    <scope>NUCLEOTIDE SEQUENCE [LARGE SCALE GENOMIC DNA]</scope>
    <source>
        <strain evidence="1 2">IBRC-M10081</strain>
    </source>
</reference>
<name>A0A662Z0Y6_9STAP</name>
<dbReference type="RefSeq" id="WP_091473388.1">
    <property type="nucleotide sequence ID" value="NZ_FOIT01000001.1"/>
</dbReference>
<dbReference type="Proteomes" id="UP000243605">
    <property type="component" value="Unassembled WGS sequence"/>
</dbReference>
<keyword evidence="2" id="KW-1185">Reference proteome</keyword>
<organism evidence="1 2">
    <name type="scientific">Aliicoccus persicus</name>
    <dbReference type="NCBI Taxonomy" id="930138"/>
    <lineage>
        <taxon>Bacteria</taxon>
        <taxon>Bacillati</taxon>
        <taxon>Bacillota</taxon>
        <taxon>Bacilli</taxon>
        <taxon>Bacillales</taxon>
        <taxon>Staphylococcaceae</taxon>
        <taxon>Aliicoccus</taxon>
    </lineage>
</organism>
<proteinExistence type="predicted"/>
<evidence type="ECO:0000313" key="2">
    <source>
        <dbReference type="Proteomes" id="UP000243605"/>
    </source>
</evidence>
<dbReference type="EMBL" id="FOIT01000001">
    <property type="protein sequence ID" value="SEV84034.1"/>
    <property type="molecule type" value="Genomic_DNA"/>
</dbReference>